<keyword evidence="8" id="KW-0460">Magnesium</keyword>
<reference evidence="12 13" key="1">
    <citation type="submission" date="2024-06" db="EMBL/GenBank/DDBJ databases">
        <title>Genomic Encyclopedia of Type Strains, Phase IV (KMG-IV): sequencing the most valuable type-strain genomes for metagenomic binning, comparative biology and taxonomic classification.</title>
        <authorList>
            <person name="Goeker M."/>
        </authorList>
    </citation>
    <scope>NUCLEOTIDE SEQUENCE [LARGE SCALE GENOMIC DNA]</scope>
    <source>
        <strain evidence="12 13">DSM 17809</strain>
    </source>
</reference>
<organism evidence="12 13">
    <name type="scientific">Phenylobacterium koreense</name>
    <dbReference type="NCBI Taxonomy" id="266125"/>
    <lineage>
        <taxon>Bacteria</taxon>
        <taxon>Pseudomonadati</taxon>
        <taxon>Pseudomonadota</taxon>
        <taxon>Alphaproteobacteria</taxon>
        <taxon>Caulobacterales</taxon>
        <taxon>Caulobacteraceae</taxon>
        <taxon>Phenylobacterium</taxon>
    </lineage>
</organism>
<proteinExistence type="inferred from homology"/>
<dbReference type="Gene3D" id="3.30.540.10">
    <property type="entry name" value="Fructose-1,6-Bisphosphatase, subunit A, domain 1"/>
    <property type="match status" value="1"/>
</dbReference>
<keyword evidence="7" id="KW-0378">Hydrolase</keyword>
<dbReference type="EC" id="3.1.3.15" evidence="4 11"/>
<dbReference type="Pfam" id="PF00459">
    <property type="entry name" value="Inositol_P"/>
    <property type="match status" value="1"/>
</dbReference>
<keyword evidence="6" id="KW-0479">Metal-binding</keyword>
<dbReference type="NCBIfam" id="TIGR02067">
    <property type="entry name" value="his_9_HisN"/>
    <property type="match status" value="1"/>
</dbReference>
<evidence type="ECO:0000256" key="1">
    <source>
        <dbReference type="ARBA" id="ARBA00001946"/>
    </source>
</evidence>
<dbReference type="SUPFAM" id="SSF56655">
    <property type="entry name" value="Carbohydrate phosphatase"/>
    <property type="match status" value="1"/>
</dbReference>
<gene>
    <name evidence="12" type="ORF">ABID41_001029</name>
</gene>
<comment type="caution">
    <text evidence="12">The sequence shown here is derived from an EMBL/GenBank/DDBJ whole genome shotgun (WGS) entry which is preliminary data.</text>
</comment>
<protein>
    <recommendedName>
        <fullName evidence="4 11">Histidinol-phosphatase</fullName>
        <ecNumber evidence="4 11">3.1.3.15</ecNumber>
    </recommendedName>
</protein>
<evidence type="ECO:0000313" key="13">
    <source>
        <dbReference type="Proteomes" id="UP001549110"/>
    </source>
</evidence>
<evidence type="ECO:0000256" key="8">
    <source>
        <dbReference type="ARBA" id="ARBA00022842"/>
    </source>
</evidence>
<sequence length="274" mass="29002">MPSPAALAADRLSELDAFLLELNTVAADVILPLFRADHGLEDKGGVRGFDPVTAADKGAEAAIRKLIAARYPDHGVIGEEYGEDRPDAEFVWVLDPVDGTRAFISGLPLWCVLIGLRHQGRPVLGSIAQPFLDEIYLGHAAGSRLIARGQTKPLQVRPCPKLTDAVIATTDPEGCFDGAELGAWTQVRAAARLARLGCDAYAYAMVAMGKMDMVIEAGLKAWDIESAIPLIEGAGGLVTNWRGQPVGPDGGQIVIAGDQACLDEALVALKRSAK</sequence>
<evidence type="ECO:0000256" key="4">
    <source>
        <dbReference type="ARBA" id="ARBA00013085"/>
    </source>
</evidence>
<dbReference type="PROSITE" id="PS00629">
    <property type="entry name" value="IMP_1"/>
    <property type="match status" value="1"/>
</dbReference>
<evidence type="ECO:0000256" key="9">
    <source>
        <dbReference type="ARBA" id="ARBA00023102"/>
    </source>
</evidence>
<dbReference type="CDD" id="cd01641">
    <property type="entry name" value="Bacterial_IMPase_like_1"/>
    <property type="match status" value="1"/>
</dbReference>
<evidence type="ECO:0000256" key="3">
    <source>
        <dbReference type="ARBA" id="ARBA00009759"/>
    </source>
</evidence>
<evidence type="ECO:0000256" key="2">
    <source>
        <dbReference type="ARBA" id="ARBA00004970"/>
    </source>
</evidence>
<evidence type="ECO:0000256" key="7">
    <source>
        <dbReference type="ARBA" id="ARBA00022801"/>
    </source>
</evidence>
<comment type="catalytic activity">
    <reaction evidence="10">
        <text>L-histidinol phosphate + H2O = L-histidinol + phosphate</text>
        <dbReference type="Rhea" id="RHEA:14465"/>
        <dbReference type="ChEBI" id="CHEBI:15377"/>
        <dbReference type="ChEBI" id="CHEBI:43474"/>
        <dbReference type="ChEBI" id="CHEBI:57699"/>
        <dbReference type="ChEBI" id="CHEBI:57980"/>
        <dbReference type="EC" id="3.1.3.15"/>
    </reaction>
</comment>
<dbReference type="EMBL" id="JBEPLU010000001">
    <property type="protein sequence ID" value="MET3525934.1"/>
    <property type="molecule type" value="Genomic_DNA"/>
</dbReference>
<dbReference type="Proteomes" id="UP001549110">
    <property type="component" value="Unassembled WGS sequence"/>
</dbReference>
<accession>A0ABV2EFY0</accession>
<evidence type="ECO:0000256" key="6">
    <source>
        <dbReference type="ARBA" id="ARBA00022723"/>
    </source>
</evidence>
<evidence type="ECO:0000256" key="10">
    <source>
        <dbReference type="ARBA" id="ARBA00049158"/>
    </source>
</evidence>
<dbReference type="InterPro" id="IPR000760">
    <property type="entry name" value="Inositol_monophosphatase-like"/>
</dbReference>
<keyword evidence="9" id="KW-0368">Histidine biosynthesis</keyword>
<dbReference type="RefSeq" id="WP_331927809.1">
    <property type="nucleotide sequence ID" value="NZ_JBEPLU010000001.1"/>
</dbReference>
<dbReference type="InterPro" id="IPR011809">
    <property type="entry name" value="His_9_proposed"/>
</dbReference>
<comment type="similarity">
    <text evidence="3">Belongs to the inositol monophosphatase superfamily.</text>
</comment>
<keyword evidence="13" id="KW-1185">Reference proteome</keyword>
<evidence type="ECO:0000313" key="12">
    <source>
        <dbReference type="EMBL" id="MET3525934.1"/>
    </source>
</evidence>
<dbReference type="PRINTS" id="PR00377">
    <property type="entry name" value="IMPHPHTASES"/>
</dbReference>
<comment type="cofactor">
    <cofactor evidence="1">
        <name>Mg(2+)</name>
        <dbReference type="ChEBI" id="CHEBI:18420"/>
    </cofactor>
</comment>
<name>A0ABV2EFY0_9CAUL</name>
<dbReference type="PANTHER" id="PTHR20854">
    <property type="entry name" value="INOSITOL MONOPHOSPHATASE"/>
    <property type="match status" value="1"/>
</dbReference>
<dbReference type="Gene3D" id="3.40.190.80">
    <property type="match status" value="1"/>
</dbReference>
<dbReference type="InterPro" id="IPR020583">
    <property type="entry name" value="Inositol_monoP_metal-BS"/>
</dbReference>
<evidence type="ECO:0000256" key="5">
    <source>
        <dbReference type="ARBA" id="ARBA00022605"/>
    </source>
</evidence>
<keyword evidence="5" id="KW-0028">Amino-acid biosynthesis</keyword>
<evidence type="ECO:0000256" key="11">
    <source>
        <dbReference type="NCBIfam" id="TIGR02067"/>
    </source>
</evidence>
<dbReference type="PANTHER" id="PTHR20854:SF4">
    <property type="entry name" value="INOSITOL-1-MONOPHOSPHATASE-RELATED"/>
    <property type="match status" value="1"/>
</dbReference>
<comment type="pathway">
    <text evidence="2">Amino-acid biosynthesis; L-histidine biosynthesis; L-histidine from 5-phospho-alpha-D-ribose 1-diphosphate: step 8/9.</text>
</comment>